<evidence type="ECO:0000313" key="2">
    <source>
        <dbReference type="Proteomes" id="UP000563906"/>
    </source>
</evidence>
<organism evidence="1 2">
    <name type="scientific">Tenacibaculum pelagium</name>
    <dbReference type="NCBI Taxonomy" id="2759527"/>
    <lineage>
        <taxon>Bacteria</taxon>
        <taxon>Pseudomonadati</taxon>
        <taxon>Bacteroidota</taxon>
        <taxon>Flavobacteriia</taxon>
        <taxon>Flavobacteriales</taxon>
        <taxon>Flavobacteriaceae</taxon>
        <taxon>Tenacibaculum</taxon>
    </lineage>
</organism>
<dbReference type="Proteomes" id="UP000563906">
    <property type="component" value="Unassembled WGS sequence"/>
</dbReference>
<gene>
    <name evidence="1" type="ORF">H3Z83_01685</name>
</gene>
<keyword evidence="2" id="KW-1185">Reference proteome</keyword>
<protein>
    <submittedName>
        <fullName evidence="1">Uncharacterized protein</fullName>
    </submittedName>
</protein>
<evidence type="ECO:0000313" key="1">
    <source>
        <dbReference type="EMBL" id="MBA6155238.1"/>
    </source>
</evidence>
<accession>A0A839ALG8</accession>
<dbReference type="AlphaFoldDB" id="A0A839ALG8"/>
<dbReference type="EMBL" id="JACGLS010000001">
    <property type="protein sequence ID" value="MBA6155238.1"/>
    <property type="molecule type" value="Genomic_DNA"/>
</dbReference>
<proteinExistence type="predicted"/>
<sequence>MWIYNKYTLGDIITHSNFIDLDFQVHDILKTEPDTKGRYLYHCVLVDGYPEKLGEQFKYHESSLSLIRKGTQKELEILLNTSIVNEEYELSQKLKNILDNF</sequence>
<dbReference type="RefSeq" id="WP_182123744.1">
    <property type="nucleotide sequence ID" value="NZ_JACGLS010000001.1"/>
</dbReference>
<reference evidence="1 2" key="1">
    <citation type="submission" date="2020-07" db="EMBL/GenBank/DDBJ databases">
        <title>Bacterium isolated from marine sediment.</title>
        <authorList>
            <person name="Shang D."/>
            <person name="Du Z.-J."/>
        </authorList>
    </citation>
    <scope>NUCLEOTIDE SEQUENCE [LARGE SCALE GENOMIC DNA]</scope>
    <source>
        <strain evidence="1 2">S7007</strain>
    </source>
</reference>
<comment type="caution">
    <text evidence="1">The sequence shown here is derived from an EMBL/GenBank/DDBJ whole genome shotgun (WGS) entry which is preliminary data.</text>
</comment>
<name>A0A839ALG8_9FLAO</name>